<dbReference type="EMBL" id="MCOG01000080">
    <property type="protein sequence ID" value="ORY55022.1"/>
    <property type="molecule type" value="Genomic_DNA"/>
</dbReference>
<dbReference type="PANTHER" id="PTHR11319">
    <property type="entry name" value="G PROTEIN-COUPLED RECEPTOR-RELATED"/>
    <property type="match status" value="1"/>
</dbReference>
<dbReference type="InterPro" id="IPR011050">
    <property type="entry name" value="Pectin_lyase_fold/virulence"/>
</dbReference>
<feature type="transmembrane region" description="Helical" evidence="1">
    <location>
        <begin position="970"/>
        <end position="992"/>
    </location>
</feature>
<dbReference type="Proteomes" id="UP000193920">
    <property type="component" value="Unassembled WGS sequence"/>
</dbReference>
<dbReference type="AlphaFoldDB" id="A0A1Y2D6W8"/>
<organism evidence="3 4">
    <name type="scientific">Neocallimastix californiae</name>
    <dbReference type="NCBI Taxonomy" id="1754190"/>
    <lineage>
        <taxon>Eukaryota</taxon>
        <taxon>Fungi</taxon>
        <taxon>Fungi incertae sedis</taxon>
        <taxon>Chytridiomycota</taxon>
        <taxon>Chytridiomycota incertae sedis</taxon>
        <taxon>Neocallimastigomycetes</taxon>
        <taxon>Neocallimastigales</taxon>
        <taxon>Neocallimastigaceae</taxon>
        <taxon>Neocallimastix</taxon>
    </lineage>
</organism>
<keyword evidence="1" id="KW-1133">Transmembrane helix</keyword>
<sequence length="1183" mass="136818">MIRIRKLNNVFPFLLQLLFLSYSIVVLSKEIYIRNNTEFHDLMNIINENQNDNELKLYFIDEYYDFSTMSSYNLNINVGTNISIIGSHIDGTVFDYNNYSRGTFRFLYIGLKDETIKFNNIHWKNYDPSNQSNVFLIFIMSEDSHFHMEFNNCIFYNNSYIISVNAASYLPLGPNSNIIFNHCDFYQNSLILRLKHMNSISSGENTLIGEVNNCKFINNYGLFILSYNKFIINNCYFTQIHEYNYKNKELYSFISIKSIKNLIEIKNSVFEDINIKNSLPLLKGESVSMSIENTVFSNCKSDYGYLFDFVSCYISENVKLKNITFTNSSTAIIGKNINIVIEDSNFYNITALNSIPAITDSKYSIIRIKNTNFHNLNISNTIFNEESSYQLSNLKFKNINSNSNAVLFFQYHNISFDNIEIENVSCTGDSGDSSFILFDSGEEHKNLVIEHLNAKTVITNGSFIKIKGDDNSLLIKNSHFNEIHSFGPIIENKSKKINIILSTISISSCGNKNKLTCGNIHIANDLDVKIENSEFISNYNDGDGGVLCINNSPNIKLNLTSNIFKRNKAINGGSIYISDSTDKFYDYNNILIIENNKFIENHALNFGGAICYELLNAYSASITNNIISNNTADISGGAIYSFDNNINEHIKIDDNYYSNNTVNDYTSKPYYIGIDETTIISSKNNNIYYNIITGDFLWIAFKLYDIFNNVIDDITKYYSSLSLKLLLEPSNYDNPNKIYDVKEEEYTKSSFHLLGNICSFINGKCEFNNFRIFANPDEYKLKIKIENYYEDLKFNFDDIIIHVNNCEQNQINMYDKNQVLYCEEPICSSDCDIKTASCIPGPLKNINSPQNNICICLPGFDKPGCKTKIFADLNISIITSIYYLHIYYGFKLGIKTNTSNKFNFSMSYYESDETENDINKLCSSKDVQNIDSNDQKQINNDKKNNDKKCDGTATMKNEIRRNKKFKSIRLILYKVTSFHLLFILFILLYPFLKKITNNEKNQLISIAQDKNKLWIYQCDLEKMDLLFSIIFSILYVILLIFGNSVSKYECIFFNIKYINYSLCVLLAIGPTTDLFKYLVFENHKQISLIINSILNSICYTTIFILYSWDKFYYVIKKEGNNPLNYFMFKRHEECSVHHSFTCGCKINLSEYNLKMNVENYIDVYIMCSSFKYISFVNKMGIKN</sequence>
<name>A0A1Y2D6W8_9FUNG</name>
<evidence type="ECO:0000256" key="1">
    <source>
        <dbReference type="SAM" id="Phobius"/>
    </source>
</evidence>
<reference evidence="3 4" key="1">
    <citation type="submission" date="2016-08" db="EMBL/GenBank/DDBJ databases">
        <title>A Parts List for Fungal Cellulosomes Revealed by Comparative Genomics.</title>
        <authorList>
            <consortium name="DOE Joint Genome Institute"/>
            <person name="Haitjema C.H."/>
            <person name="Gilmore S.P."/>
            <person name="Henske J.K."/>
            <person name="Solomon K.V."/>
            <person name="De Groot R."/>
            <person name="Kuo A."/>
            <person name="Mondo S.J."/>
            <person name="Salamov A.A."/>
            <person name="Labutti K."/>
            <person name="Zhao Z."/>
            <person name="Chiniquy J."/>
            <person name="Barry K."/>
            <person name="Brewer H.M."/>
            <person name="Purvine S.O."/>
            <person name="Wright A.T."/>
            <person name="Boxma B."/>
            <person name="Van Alen T."/>
            <person name="Hackstein J.H."/>
            <person name="Baker S.E."/>
            <person name="Grigoriev I.V."/>
            <person name="O'Malley M.A."/>
        </authorList>
    </citation>
    <scope>NUCLEOTIDE SEQUENCE [LARGE SCALE GENOMIC DNA]</scope>
    <source>
        <strain evidence="3 4">G1</strain>
    </source>
</reference>
<keyword evidence="1" id="KW-0472">Membrane</keyword>
<feature type="transmembrane region" description="Helical" evidence="1">
    <location>
        <begin position="1025"/>
        <end position="1045"/>
    </location>
</feature>
<feature type="transmembrane region" description="Helical" evidence="1">
    <location>
        <begin position="869"/>
        <end position="890"/>
    </location>
</feature>
<dbReference type="InterPro" id="IPR000742">
    <property type="entry name" value="EGF"/>
</dbReference>
<feature type="transmembrane region" description="Helical" evidence="1">
    <location>
        <begin position="1086"/>
        <end position="1108"/>
    </location>
</feature>
<keyword evidence="1" id="KW-0812">Transmembrane</keyword>
<dbReference type="OrthoDB" id="10045365at2759"/>
<evidence type="ECO:0000313" key="4">
    <source>
        <dbReference type="Proteomes" id="UP000193920"/>
    </source>
</evidence>
<feature type="transmembrane region" description="Helical" evidence="1">
    <location>
        <begin position="1057"/>
        <end position="1080"/>
    </location>
</feature>
<dbReference type="PROSITE" id="PS01186">
    <property type="entry name" value="EGF_2"/>
    <property type="match status" value="1"/>
</dbReference>
<dbReference type="SUPFAM" id="SSF51126">
    <property type="entry name" value="Pectin lyase-like"/>
    <property type="match status" value="1"/>
</dbReference>
<keyword evidence="4" id="KW-1185">Reference proteome</keyword>
<proteinExistence type="predicted"/>
<comment type="caution">
    <text evidence="3">The sequence shown here is derived from an EMBL/GenBank/DDBJ whole genome shotgun (WGS) entry which is preliminary data.</text>
</comment>
<dbReference type="PANTHER" id="PTHR11319:SF35">
    <property type="entry name" value="OUTER MEMBRANE PROTEIN PMPC-RELATED"/>
    <property type="match status" value="1"/>
</dbReference>
<feature type="domain" description="EGF-like" evidence="2">
    <location>
        <begin position="854"/>
        <end position="865"/>
    </location>
</feature>
<accession>A0A1Y2D6W8</accession>
<protein>
    <recommendedName>
        <fullName evidence="2">EGF-like domain-containing protein</fullName>
    </recommendedName>
</protein>
<evidence type="ECO:0000313" key="3">
    <source>
        <dbReference type="EMBL" id="ORY55022.1"/>
    </source>
</evidence>
<gene>
    <name evidence="3" type="ORF">LY90DRAFT_669761</name>
</gene>
<evidence type="ECO:0000259" key="2">
    <source>
        <dbReference type="PROSITE" id="PS01186"/>
    </source>
</evidence>